<evidence type="ECO:0000313" key="2">
    <source>
        <dbReference type="Proteomes" id="UP000075636"/>
    </source>
</evidence>
<comment type="caution">
    <text evidence="1">The sequence shown here is derived from an EMBL/GenBank/DDBJ whole genome shotgun (WGS) entry which is preliminary data.</text>
</comment>
<accession>A0A149TN08</accession>
<name>A0A149TN08_9PROT</name>
<dbReference type="Proteomes" id="UP000075636">
    <property type="component" value="Unassembled WGS sequence"/>
</dbReference>
<dbReference type="AlphaFoldDB" id="A0A149TN08"/>
<dbReference type="PATRIC" id="fig|318683.6.peg.528"/>
<proteinExistence type="predicted"/>
<organism evidence="1 2">
    <name type="scientific">Gluconobacter albidus</name>
    <dbReference type="NCBI Taxonomy" id="318683"/>
    <lineage>
        <taxon>Bacteria</taxon>
        <taxon>Pseudomonadati</taxon>
        <taxon>Pseudomonadota</taxon>
        <taxon>Alphaproteobacteria</taxon>
        <taxon>Acetobacterales</taxon>
        <taxon>Acetobacteraceae</taxon>
        <taxon>Gluconobacter</taxon>
    </lineage>
</organism>
<evidence type="ECO:0000313" key="1">
    <source>
        <dbReference type="EMBL" id="KXV50493.1"/>
    </source>
</evidence>
<protein>
    <submittedName>
        <fullName evidence="1">Uncharacterized protein</fullName>
    </submittedName>
</protein>
<sequence>MTKDPIQCAESFREPVAPAGTNEWNNIDTLCCDLGNGQLGYTRAFGVSNPAQGLNKNQTALYVPFLETRSPGAETP</sequence>
<reference evidence="1 2" key="1">
    <citation type="submission" date="2015-06" db="EMBL/GenBank/DDBJ databases">
        <title>Improved classification and identification of acetic acid bacteria using matrix-assisted laser desorption/ionization time-of-flight mass spectrometry; Gluconobacter nephelii and Gluconobacter uchimurae are later heterotypic synonyms of Gluconobacter japonicus and Gluconobacter oxydans, respectively.</title>
        <authorList>
            <person name="Li L."/>
            <person name="Cleenwerck I."/>
            <person name="De Vuyst L."/>
            <person name="Vandamme P."/>
        </authorList>
    </citation>
    <scope>NUCLEOTIDE SEQUENCE [LARGE SCALE GENOMIC DNA]</scope>
    <source>
        <strain evidence="1 2">LMG 1768</strain>
    </source>
</reference>
<dbReference type="EMBL" id="LHZR01000077">
    <property type="protein sequence ID" value="KXV50493.1"/>
    <property type="molecule type" value="Genomic_DNA"/>
</dbReference>
<gene>
    <name evidence="1" type="ORF">AD945_01880</name>
</gene>